<evidence type="ECO:0000256" key="5">
    <source>
        <dbReference type="SAM" id="Phobius"/>
    </source>
</evidence>
<feature type="transmembrane region" description="Helical" evidence="5">
    <location>
        <begin position="331"/>
        <end position="353"/>
    </location>
</feature>
<evidence type="ECO:0000256" key="3">
    <source>
        <dbReference type="ARBA" id="ARBA00022989"/>
    </source>
</evidence>
<evidence type="ECO:0000313" key="8">
    <source>
        <dbReference type="Proteomes" id="UP000503840"/>
    </source>
</evidence>
<dbReference type="PANTHER" id="PTHR37422">
    <property type="entry name" value="TEICHURONIC ACID BIOSYNTHESIS PROTEIN TUAE"/>
    <property type="match status" value="1"/>
</dbReference>
<feature type="transmembrane region" description="Helical" evidence="5">
    <location>
        <begin position="243"/>
        <end position="263"/>
    </location>
</feature>
<evidence type="ECO:0000259" key="6">
    <source>
        <dbReference type="Pfam" id="PF04932"/>
    </source>
</evidence>
<keyword evidence="4 5" id="KW-0472">Membrane</keyword>
<protein>
    <recommendedName>
        <fullName evidence="6">O-antigen ligase-related domain-containing protein</fullName>
    </recommendedName>
</protein>
<evidence type="ECO:0000256" key="4">
    <source>
        <dbReference type="ARBA" id="ARBA00023136"/>
    </source>
</evidence>
<dbReference type="AlphaFoldDB" id="A0A7J0BPI9"/>
<dbReference type="InterPro" id="IPR051533">
    <property type="entry name" value="WaaL-like"/>
</dbReference>
<feature type="transmembrane region" description="Helical" evidence="5">
    <location>
        <begin position="72"/>
        <end position="93"/>
    </location>
</feature>
<dbReference type="Proteomes" id="UP000503840">
    <property type="component" value="Unassembled WGS sequence"/>
</dbReference>
<feature type="transmembrane region" description="Helical" evidence="5">
    <location>
        <begin position="392"/>
        <end position="413"/>
    </location>
</feature>
<feature type="transmembrane region" description="Helical" evidence="5">
    <location>
        <begin position="365"/>
        <end position="386"/>
    </location>
</feature>
<accession>A0A7J0BPI9</accession>
<organism evidence="7 8">
    <name type="scientific">Desulfovibrio subterraneus</name>
    <dbReference type="NCBI Taxonomy" id="2718620"/>
    <lineage>
        <taxon>Bacteria</taxon>
        <taxon>Pseudomonadati</taxon>
        <taxon>Thermodesulfobacteriota</taxon>
        <taxon>Desulfovibrionia</taxon>
        <taxon>Desulfovibrionales</taxon>
        <taxon>Desulfovibrionaceae</taxon>
        <taxon>Desulfovibrio</taxon>
    </lineage>
</organism>
<comment type="subcellular location">
    <subcellularLocation>
        <location evidence="1">Membrane</location>
        <topology evidence="1">Multi-pass membrane protein</topology>
    </subcellularLocation>
</comment>
<feature type="transmembrane region" description="Helical" evidence="5">
    <location>
        <begin position="196"/>
        <end position="213"/>
    </location>
</feature>
<keyword evidence="3 5" id="KW-1133">Transmembrane helix</keyword>
<dbReference type="Pfam" id="PF04932">
    <property type="entry name" value="Wzy_C"/>
    <property type="match status" value="1"/>
</dbReference>
<sequence length="421" mass="46714">MISTLKTYYTRYTPQQRGAFILALMRYVFLACWLLYPFGKAFQVAGGTICLILLPFYYLNDYAGSNLKKVPGKWLFGLFFLFIFLNTALSGWPAHSFSYLRPTLNESWPMLFAGLEVIRSRKDMLLLGLAFFGAAFGEGLAGIWQYVTGFDLITGDPLMTGRLTGSFGSYRVGNYIAITILPACLAYYAMPSHWSAFRRLGLIALGLIPPLFLLVGAQARTGILGLAAGAVLIVTIRQYRKWYILPIGIILVVLAIIFGPSRISLETAMQDARWELWGTAIEIFKQNPIWGAGASTFKPAYLEMGIELVRNSNKIPHPHGAFIQLLADGGITGFAIACSFLLGYWGWCALRIIKGLMYCRSAREWHYAAFIWGGYSCYLGTAVFGHNFYRTWWLAMGMALLGASIAACLAASAHEQIDSTA</sequence>
<keyword evidence="8" id="KW-1185">Reference proteome</keyword>
<feature type="transmembrane region" description="Helical" evidence="5">
    <location>
        <begin position="20"/>
        <end position="36"/>
    </location>
</feature>
<name>A0A7J0BPI9_9BACT</name>
<evidence type="ECO:0000256" key="2">
    <source>
        <dbReference type="ARBA" id="ARBA00022692"/>
    </source>
</evidence>
<feature type="domain" description="O-antigen ligase-related" evidence="6">
    <location>
        <begin position="207"/>
        <end position="337"/>
    </location>
</feature>
<feature type="transmembrane region" description="Helical" evidence="5">
    <location>
        <begin position="42"/>
        <end position="60"/>
    </location>
</feature>
<feature type="transmembrane region" description="Helical" evidence="5">
    <location>
        <begin position="167"/>
        <end position="189"/>
    </location>
</feature>
<dbReference type="PANTHER" id="PTHR37422:SF13">
    <property type="entry name" value="LIPOPOLYSACCHARIDE BIOSYNTHESIS PROTEIN PA4999-RELATED"/>
    <property type="match status" value="1"/>
</dbReference>
<evidence type="ECO:0000256" key="1">
    <source>
        <dbReference type="ARBA" id="ARBA00004141"/>
    </source>
</evidence>
<proteinExistence type="predicted"/>
<dbReference type="GO" id="GO:0016020">
    <property type="term" value="C:membrane"/>
    <property type="evidence" value="ECO:0007669"/>
    <property type="project" value="UniProtKB-SubCell"/>
</dbReference>
<dbReference type="RefSeq" id="WP_174406626.1">
    <property type="nucleotide sequence ID" value="NZ_BLVO01000016.1"/>
</dbReference>
<feature type="transmembrane region" description="Helical" evidence="5">
    <location>
        <begin position="219"/>
        <end position="236"/>
    </location>
</feature>
<dbReference type="EMBL" id="BLVO01000016">
    <property type="protein sequence ID" value="GFM34984.1"/>
    <property type="molecule type" value="Genomic_DNA"/>
</dbReference>
<dbReference type="InterPro" id="IPR007016">
    <property type="entry name" value="O-antigen_ligase-rel_domated"/>
</dbReference>
<gene>
    <name evidence="7" type="ORF">DSM101010T_33490</name>
</gene>
<reference evidence="7 8" key="1">
    <citation type="submission" date="2020-05" db="EMBL/GenBank/DDBJ databases">
        <title>Draft genome sequence of Desulfovibrio sp. strain HN2T.</title>
        <authorList>
            <person name="Ueno A."/>
            <person name="Tamazawa S."/>
            <person name="Tamamura S."/>
            <person name="Murakami T."/>
            <person name="Kiyama T."/>
            <person name="Inomata H."/>
            <person name="Amano Y."/>
            <person name="Miyakawa K."/>
            <person name="Tamaki H."/>
            <person name="Naganuma T."/>
            <person name="Kaneko K."/>
        </authorList>
    </citation>
    <scope>NUCLEOTIDE SEQUENCE [LARGE SCALE GENOMIC DNA]</scope>
    <source>
        <strain evidence="7 8">HN2</strain>
    </source>
</reference>
<feature type="transmembrane region" description="Helical" evidence="5">
    <location>
        <begin position="125"/>
        <end position="147"/>
    </location>
</feature>
<keyword evidence="2 5" id="KW-0812">Transmembrane</keyword>
<evidence type="ECO:0000313" key="7">
    <source>
        <dbReference type="EMBL" id="GFM34984.1"/>
    </source>
</evidence>
<comment type="caution">
    <text evidence="7">The sequence shown here is derived from an EMBL/GenBank/DDBJ whole genome shotgun (WGS) entry which is preliminary data.</text>
</comment>